<evidence type="ECO:0000313" key="12">
    <source>
        <dbReference type="EMBL" id="KAK7938519.1"/>
    </source>
</evidence>
<dbReference type="GO" id="GO:0019722">
    <property type="term" value="P:calcium-mediated signaling"/>
    <property type="evidence" value="ECO:0007669"/>
    <property type="project" value="TreeGrafter"/>
</dbReference>
<dbReference type="PANTHER" id="PTHR10489">
    <property type="entry name" value="CELL ADHESION MOLECULE"/>
    <property type="match status" value="1"/>
</dbReference>
<dbReference type="PROSITE" id="PS50262">
    <property type="entry name" value="G_PROTEIN_RECEP_F1_2"/>
    <property type="match status" value="1"/>
</dbReference>
<keyword evidence="8 9" id="KW-0807">Transducer</keyword>
<dbReference type="GO" id="GO:0019957">
    <property type="term" value="F:C-C chemokine binding"/>
    <property type="evidence" value="ECO:0007669"/>
    <property type="project" value="TreeGrafter"/>
</dbReference>
<feature type="domain" description="G-protein coupled receptors family 1 profile" evidence="11">
    <location>
        <begin position="88"/>
        <end position="223"/>
    </location>
</feature>
<feature type="transmembrane region" description="Helical" evidence="10">
    <location>
        <begin position="72"/>
        <end position="96"/>
    </location>
</feature>
<dbReference type="PRINTS" id="PR00237">
    <property type="entry name" value="GPCRRHODOPSN"/>
</dbReference>
<keyword evidence="3 10" id="KW-1133">Transmembrane helix</keyword>
<gene>
    <name evidence="12" type="ORF">WMY93_001845</name>
</gene>
<dbReference type="Proteomes" id="UP001460270">
    <property type="component" value="Unassembled WGS sequence"/>
</dbReference>
<dbReference type="Pfam" id="PF00001">
    <property type="entry name" value="7tm_1"/>
    <property type="match status" value="1"/>
</dbReference>
<dbReference type="EMBL" id="JBBPFD010000002">
    <property type="protein sequence ID" value="KAK7938519.1"/>
    <property type="molecule type" value="Genomic_DNA"/>
</dbReference>
<dbReference type="GO" id="GO:0016493">
    <property type="term" value="F:C-C chemokine receptor activity"/>
    <property type="evidence" value="ECO:0007669"/>
    <property type="project" value="TreeGrafter"/>
</dbReference>
<evidence type="ECO:0000256" key="1">
    <source>
        <dbReference type="ARBA" id="ARBA00004141"/>
    </source>
</evidence>
<dbReference type="GO" id="GO:0006955">
    <property type="term" value="P:immune response"/>
    <property type="evidence" value="ECO:0007669"/>
    <property type="project" value="TreeGrafter"/>
</dbReference>
<protein>
    <recommendedName>
        <fullName evidence="11">G-protein coupled receptors family 1 profile domain-containing protein</fullName>
    </recommendedName>
</protein>
<keyword evidence="5 10" id="KW-0472">Membrane</keyword>
<feature type="transmembrane region" description="Helical" evidence="10">
    <location>
        <begin position="183"/>
        <end position="205"/>
    </location>
</feature>
<dbReference type="InterPro" id="IPR017452">
    <property type="entry name" value="GPCR_Rhodpsn_7TM"/>
</dbReference>
<keyword evidence="7" id="KW-0325">Glycoprotein</keyword>
<dbReference type="GO" id="GO:0007204">
    <property type="term" value="P:positive regulation of cytosolic calcium ion concentration"/>
    <property type="evidence" value="ECO:0007669"/>
    <property type="project" value="TreeGrafter"/>
</dbReference>
<evidence type="ECO:0000313" key="13">
    <source>
        <dbReference type="Proteomes" id="UP001460270"/>
    </source>
</evidence>
<comment type="caution">
    <text evidence="12">The sequence shown here is derived from an EMBL/GenBank/DDBJ whole genome shotgun (WGS) entry which is preliminary data.</text>
</comment>
<comment type="subcellular location">
    <subcellularLocation>
        <location evidence="1">Membrane</location>
        <topology evidence="1">Multi-pass membrane protein</topology>
    </subcellularLocation>
</comment>
<evidence type="ECO:0000256" key="3">
    <source>
        <dbReference type="ARBA" id="ARBA00022989"/>
    </source>
</evidence>
<proteinExistence type="inferred from homology"/>
<organism evidence="12 13">
    <name type="scientific">Mugilogobius chulae</name>
    <name type="common">yellowstripe goby</name>
    <dbReference type="NCBI Taxonomy" id="88201"/>
    <lineage>
        <taxon>Eukaryota</taxon>
        <taxon>Metazoa</taxon>
        <taxon>Chordata</taxon>
        <taxon>Craniata</taxon>
        <taxon>Vertebrata</taxon>
        <taxon>Euteleostomi</taxon>
        <taxon>Actinopterygii</taxon>
        <taxon>Neopterygii</taxon>
        <taxon>Teleostei</taxon>
        <taxon>Neoteleostei</taxon>
        <taxon>Acanthomorphata</taxon>
        <taxon>Gobiaria</taxon>
        <taxon>Gobiiformes</taxon>
        <taxon>Gobioidei</taxon>
        <taxon>Gobiidae</taxon>
        <taxon>Gobionellinae</taxon>
        <taxon>Mugilogobius</taxon>
    </lineage>
</organism>
<dbReference type="InterPro" id="IPR050119">
    <property type="entry name" value="CCR1-9-like"/>
</dbReference>
<evidence type="ECO:0000256" key="9">
    <source>
        <dbReference type="RuleBase" id="RU000688"/>
    </source>
</evidence>
<dbReference type="InterPro" id="IPR000276">
    <property type="entry name" value="GPCR_Rhodpsn"/>
</dbReference>
<feature type="transmembrane region" description="Helical" evidence="10">
    <location>
        <begin position="108"/>
        <end position="131"/>
    </location>
</feature>
<accession>A0AAW0Q302</accession>
<name>A0AAW0Q302_9GOBI</name>
<evidence type="ECO:0000256" key="8">
    <source>
        <dbReference type="ARBA" id="ARBA00023224"/>
    </source>
</evidence>
<reference evidence="13" key="1">
    <citation type="submission" date="2024-04" db="EMBL/GenBank/DDBJ databases">
        <title>Salinicola lusitanus LLJ914,a marine bacterium isolated from the Okinawa Trough.</title>
        <authorList>
            <person name="Li J."/>
        </authorList>
    </citation>
    <scope>NUCLEOTIDE SEQUENCE [LARGE SCALE GENOMIC DNA]</scope>
</reference>
<evidence type="ECO:0000256" key="5">
    <source>
        <dbReference type="ARBA" id="ARBA00023136"/>
    </source>
</evidence>
<evidence type="ECO:0000256" key="4">
    <source>
        <dbReference type="ARBA" id="ARBA00023040"/>
    </source>
</evidence>
<dbReference type="GO" id="GO:0009897">
    <property type="term" value="C:external side of plasma membrane"/>
    <property type="evidence" value="ECO:0007669"/>
    <property type="project" value="TreeGrafter"/>
</dbReference>
<keyword evidence="4 9" id="KW-0297">G-protein coupled receptor</keyword>
<keyword evidence="6 9" id="KW-0675">Receptor</keyword>
<dbReference type="AlphaFoldDB" id="A0AAW0Q302"/>
<keyword evidence="2 9" id="KW-0812">Transmembrane</keyword>
<evidence type="ECO:0000256" key="10">
    <source>
        <dbReference type="SAM" id="Phobius"/>
    </source>
</evidence>
<dbReference type="PROSITE" id="PS00237">
    <property type="entry name" value="G_PROTEIN_RECEP_F1_1"/>
    <property type="match status" value="1"/>
</dbReference>
<evidence type="ECO:0000256" key="2">
    <source>
        <dbReference type="ARBA" id="ARBA00022692"/>
    </source>
</evidence>
<sequence length="223" mass="24903">MVHCLLTYFLRTERVKDRERKERERERERDGAVEQDDDDEFVFDPDIFPENNWTGEGQSVACSVSAPGFKTIGIMITYIVVFVFSFVGNGIVVFVVSYMKKGRASTDIYLMHLAIADLLFCLTLPFWAVYSHAGWIFGNVLCKILSGIQEASVYGGVFLLACISIDRYFAIVRAKRSLSSHNLLVKVVCGVVWLVAAMLALPVAVQRESIAVSDLGETSASRI</sequence>
<evidence type="ECO:0000256" key="7">
    <source>
        <dbReference type="ARBA" id="ARBA00023180"/>
    </source>
</evidence>
<dbReference type="SUPFAM" id="SSF81321">
    <property type="entry name" value="Family A G protein-coupled receptor-like"/>
    <property type="match status" value="1"/>
</dbReference>
<feature type="transmembrane region" description="Helical" evidence="10">
    <location>
        <begin position="151"/>
        <end position="171"/>
    </location>
</feature>
<dbReference type="Gene3D" id="1.20.1070.10">
    <property type="entry name" value="Rhodopsin 7-helix transmembrane proteins"/>
    <property type="match status" value="1"/>
</dbReference>
<evidence type="ECO:0000256" key="6">
    <source>
        <dbReference type="ARBA" id="ARBA00023170"/>
    </source>
</evidence>
<dbReference type="GO" id="GO:0030593">
    <property type="term" value="P:neutrophil chemotaxis"/>
    <property type="evidence" value="ECO:0007669"/>
    <property type="project" value="TreeGrafter"/>
</dbReference>
<comment type="similarity">
    <text evidence="9">Belongs to the G-protein coupled receptor 1 family.</text>
</comment>
<evidence type="ECO:0000259" key="11">
    <source>
        <dbReference type="PROSITE" id="PS50262"/>
    </source>
</evidence>
<dbReference type="PANTHER" id="PTHR10489:SF689">
    <property type="entry name" value="C-X-C CHEMOKINE RECEPTOR TYPE 2"/>
    <property type="match status" value="1"/>
</dbReference>
<keyword evidence="13" id="KW-1185">Reference proteome</keyword>